<sequence length="385" mass="38705">MTEGIAARMTLVLVCAGLATFADLYAIQGVLPLVAAEFRVDAATAGLTVSAATMGLGLAVLPWVAIGERWGRVRSMKAAVLGAAAISLASAAAPTVETLLVARVLCGALLAAVPVLAVAYVHEQLGPAAVARAVAAYVAGTTLGGASGRLLAGLLAEPMGWRASLAVVALLSATAAVTFSLLARGAPPTGTSRARLVPGILAALANPRLSSIALQTFLLIGVFVGMYSYLTFRLQEPPYSLSPAAIALLTLCYLVGTLTARLSAHVVSRLGYRGTVLVGILTMGAGLGLTCVEPLIGVVAGLALFTGAWFLTHAAASAETGARAPADSRAHASAVYTIAFYLGSAVGGWVLGLLFHAAGWPGFALGGATLVVLAGVIALSVRPAD</sequence>
<evidence type="ECO:0000256" key="8">
    <source>
        <dbReference type="SAM" id="Phobius"/>
    </source>
</evidence>
<feature type="transmembrane region" description="Helical" evidence="8">
    <location>
        <begin position="42"/>
        <end position="66"/>
    </location>
</feature>
<feature type="transmembrane region" description="Helical" evidence="8">
    <location>
        <begin position="102"/>
        <end position="122"/>
    </location>
</feature>
<keyword evidence="3" id="KW-0813">Transport</keyword>
<organism evidence="10 11">
    <name type="scientific">Agromyces mediolanus</name>
    <name type="common">Corynebacterium mediolanum</name>
    <dbReference type="NCBI Taxonomy" id="41986"/>
    <lineage>
        <taxon>Bacteria</taxon>
        <taxon>Bacillati</taxon>
        <taxon>Actinomycetota</taxon>
        <taxon>Actinomycetes</taxon>
        <taxon>Micrococcales</taxon>
        <taxon>Microbacteriaceae</taxon>
        <taxon>Agromyces</taxon>
    </lineage>
</organism>
<name>A0A918CJK6_AGRME</name>
<keyword evidence="7 8" id="KW-0472">Membrane</keyword>
<evidence type="ECO:0000256" key="7">
    <source>
        <dbReference type="ARBA" id="ARBA00023136"/>
    </source>
</evidence>
<keyword evidence="11" id="KW-1185">Reference proteome</keyword>
<evidence type="ECO:0000256" key="2">
    <source>
        <dbReference type="ARBA" id="ARBA00008335"/>
    </source>
</evidence>
<dbReference type="GO" id="GO:0005886">
    <property type="term" value="C:plasma membrane"/>
    <property type="evidence" value="ECO:0007669"/>
    <property type="project" value="UniProtKB-SubCell"/>
</dbReference>
<keyword evidence="4" id="KW-1003">Cell membrane</keyword>
<dbReference type="PROSITE" id="PS50850">
    <property type="entry name" value="MFS"/>
    <property type="match status" value="1"/>
</dbReference>
<reference evidence="10" key="1">
    <citation type="journal article" date="2014" name="Int. J. Syst. Evol. Microbiol.">
        <title>Complete genome sequence of Corynebacterium casei LMG S-19264T (=DSM 44701T), isolated from a smear-ripened cheese.</title>
        <authorList>
            <consortium name="US DOE Joint Genome Institute (JGI-PGF)"/>
            <person name="Walter F."/>
            <person name="Albersmeier A."/>
            <person name="Kalinowski J."/>
            <person name="Ruckert C."/>
        </authorList>
    </citation>
    <scope>NUCLEOTIDE SEQUENCE</scope>
    <source>
        <strain evidence="10">JCM 3346</strain>
    </source>
</reference>
<comment type="caution">
    <text evidence="10">The sequence shown here is derived from an EMBL/GenBank/DDBJ whole genome shotgun (WGS) entry which is preliminary data.</text>
</comment>
<evidence type="ECO:0000256" key="3">
    <source>
        <dbReference type="ARBA" id="ARBA00022448"/>
    </source>
</evidence>
<dbReference type="InterPro" id="IPR020846">
    <property type="entry name" value="MFS_dom"/>
</dbReference>
<proteinExistence type="inferred from homology"/>
<accession>A0A918CJK6</accession>
<evidence type="ECO:0000256" key="5">
    <source>
        <dbReference type="ARBA" id="ARBA00022692"/>
    </source>
</evidence>
<reference evidence="10" key="2">
    <citation type="submission" date="2020-09" db="EMBL/GenBank/DDBJ databases">
        <authorList>
            <person name="Sun Q."/>
            <person name="Ohkuma M."/>
        </authorList>
    </citation>
    <scope>NUCLEOTIDE SEQUENCE</scope>
    <source>
        <strain evidence="10">JCM 3346</strain>
    </source>
</reference>
<dbReference type="SUPFAM" id="SSF103473">
    <property type="entry name" value="MFS general substrate transporter"/>
    <property type="match status" value="1"/>
</dbReference>
<comment type="subcellular location">
    <subcellularLocation>
        <location evidence="1">Cell membrane</location>
        <topology evidence="1">Multi-pass membrane protein</topology>
    </subcellularLocation>
</comment>
<dbReference type="GO" id="GO:0022857">
    <property type="term" value="F:transmembrane transporter activity"/>
    <property type="evidence" value="ECO:0007669"/>
    <property type="project" value="InterPro"/>
</dbReference>
<evidence type="ECO:0000313" key="10">
    <source>
        <dbReference type="EMBL" id="GGR27452.1"/>
    </source>
</evidence>
<feature type="transmembrane region" description="Helical" evidence="8">
    <location>
        <begin position="363"/>
        <end position="381"/>
    </location>
</feature>
<keyword evidence="6 8" id="KW-1133">Transmembrane helix</keyword>
<feature type="transmembrane region" description="Helical" evidence="8">
    <location>
        <begin position="161"/>
        <end position="183"/>
    </location>
</feature>
<dbReference type="PANTHER" id="PTHR43271:SF2">
    <property type="entry name" value="BLL2771 PROTEIN"/>
    <property type="match status" value="1"/>
</dbReference>
<evidence type="ECO:0000313" key="11">
    <source>
        <dbReference type="Proteomes" id="UP000610303"/>
    </source>
</evidence>
<dbReference type="AlphaFoldDB" id="A0A918CJK6"/>
<dbReference type="Proteomes" id="UP000610303">
    <property type="component" value="Unassembled WGS sequence"/>
</dbReference>
<dbReference type="InterPro" id="IPR011701">
    <property type="entry name" value="MFS"/>
</dbReference>
<evidence type="ECO:0000259" key="9">
    <source>
        <dbReference type="PROSITE" id="PS50850"/>
    </source>
</evidence>
<dbReference type="RefSeq" id="WP_189085341.1">
    <property type="nucleotide sequence ID" value="NZ_BMRJ01000002.1"/>
</dbReference>
<feature type="transmembrane region" description="Helical" evidence="8">
    <location>
        <begin position="295"/>
        <end position="312"/>
    </location>
</feature>
<feature type="domain" description="Major facilitator superfamily (MFS) profile" evidence="9">
    <location>
        <begin position="9"/>
        <end position="385"/>
    </location>
</feature>
<gene>
    <name evidence="10" type="ORF">GCM10010196_21310</name>
</gene>
<dbReference type="PANTHER" id="PTHR43271">
    <property type="entry name" value="BLL2771 PROTEIN"/>
    <property type="match status" value="1"/>
</dbReference>
<dbReference type="InterPro" id="IPR036259">
    <property type="entry name" value="MFS_trans_sf"/>
</dbReference>
<feature type="transmembrane region" description="Helical" evidence="8">
    <location>
        <begin position="134"/>
        <end position="155"/>
    </location>
</feature>
<comment type="similarity">
    <text evidence="2">Belongs to the major facilitator superfamily.</text>
</comment>
<evidence type="ECO:0000256" key="1">
    <source>
        <dbReference type="ARBA" id="ARBA00004651"/>
    </source>
</evidence>
<dbReference type="CDD" id="cd17324">
    <property type="entry name" value="MFS_NepI_like"/>
    <property type="match status" value="1"/>
</dbReference>
<evidence type="ECO:0000256" key="4">
    <source>
        <dbReference type="ARBA" id="ARBA00022475"/>
    </source>
</evidence>
<keyword evidence="5 8" id="KW-0812">Transmembrane</keyword>
<dbReference type="Gene3D" id="1.20.1250.20">
    <property type="entry name" value="MFS general substrate transporter like domains"/>
    <property type="match status" value="1"/>
</dbReference>
<dbReference type="Pfam" id="PF07690">
    <property type="entry name" value="MFS_1"/>
    <property type="match status" value="1"/>
</dbReference>
<feature type="transmembrane region" description="Helical" evidence="8">
    <location>
        <begin position="238"/>
        <end position="258"/>
    </location>
</feature>
<feature type="transmembrane region" description="Helical" evidence="8">
    <location>
        <begin position="78"/>
        <end position="96"/>
    </location>
</feature>
<feature type="transmembrane region" description="Helical" evidence="8">
    <location>
        <begin position="333"/>
        <end position="357"/>
    </location>
</feature>
<evidence type="ECO:0000256" key="6">
    <source>
        <dbReference type="ARBA" id="ARBA00022989"/>
    </source>
</evidence>
<feature type="transmembrane region" description="Helical" evidence="8">
    <location>
        <begin position="212"/>
        <end position="232"/>
    </location>
</feature>
<feature type="transmembrane region" description="Helical" evidence="8">
    <location>
        <begin position="270"/>
        <end position="289"/>
    </location>
</feature>
<protein>
    <submittedName>
        <fullName evidence="10">MFS transporter</fullName>
    </submittedName>
</protein>
<dbReference type="EMBL" id="BMRJ01000002">
    <property type="protein sequence ID" value="GGR27452.1"/>
    <property type="molecule type" value="Genomic_DNA"/>
</dbReference>